<protein>
    <submittedName>
        <fullName evidence="12">Glycoside hydrolase, family 79</fullName>
    </submittedName>
</protein>
<dbReference type="AlphaFoldDB" id="A0AAN8V3V1"/>
<dbReference type="SUPFAM" id="SSF51445">
    <property type="entry name" value="(Trans)glycosidases"/>
    <property type="match status" value="1"/>
</dbReference>
<keyword evidence="13" id="KW-1185">Reference proteome</keyword>
<dbReference type="PANTHER" id="PTHR14363">
    <property type="entry name" value="HEPARANASE-RELATED"/>
    <property type="match status" value="1"/>
</dbReference>
<evidence type="ECO:0000256" key="9">
    <source>
        <dbReference type="ARBA" id="ARBA00023765"/>
    </source>
</evidence>
<dbReference type="InterPro" id="IPR005199">
    <property type="entry name" value="Glyco_hydro_79"/>
</dbReference>
<dbReference type="Pfam" id="PF03662">
    <property type="entry name" value="Glyco_hydro_79n"/>
    <property type="match status" value="1"/>
</dbReference>
<keyword evidence="8" id="KW-0458">Lysosome</keyword>
<evidence type="ECO:0000256" key="8">
    <source>
        <dbReference type="ARBA" id="ARBA00023228"/>
    </source>
</evidence>
<evidence type="ECO:0000313" key="12">
    <source>
        <dbReference type="EMBL" id="KAK6920938.1"/>
    </source>
</evidence>
<evidence type="ECO:0000256" key="3">
    <source>
        <dbReference type="ARBA" id="ARBA00022525"/>
    </source>
</evidence>
<sequence>MAFYLSLFLLVASLPSIFAQDAVDTTVVVNGAATIAETDDNFICATIDWWPHDKCNYNQCPWGYTSAINLDLSHPFLAKAILAFKHLRIRIGGSLQDQVLYDVGNLKIPCHPFQKAKHGLFGFSHGCLHMDLWDSLNRFFSKTGALVTFGLNALHGRHRIGNGPWGGDWDSINARDLMEYTISKGYQIDSWEFGNELSGSGVGARVEANQYGKDLIRLKAIINELYEKFDNKPSLLAPGGFYTQDWYTKLLWASGSSVINVVTHHIYNLGPGDDPNLVNKILDPNYLSQITQTFSDLKQTLKTHGPWASAWVGESGGAYNSGGRLVSDTFVDSFWYLDQLGMSSKYGTKVYCRQTLIGGNYGLLNTTTFVPNPDYYRQECYYFLKNYCHIIALLWHRLMGKSVFSVEGDSSSFLRTYAHCTKGREGVTLLLINFSKQTEFRINVKNGMNINVLVDYDIIYKGSSFMHSSKRAVSWVGSKASDGPLHREEYHLTPKDGYIRSQTMVLNGKLLEVSDNGDIPTLEPQLVNVNLPISMAPLSMAFVVMPHFDATACK</sequence>
<dbReference type="GO" id="GO:0005576">
    <property type="term" value="C:extracellular region"/>
    <property type="evidence" value="ECO:0007669"/>
    <property type="project" value="UniProtKB-SubCell"/>
</dbReference>
<evidence type="ECO:0000313" key="13">
    <source>
        <dbReference type="Proteomes" id="UP001370490"/>
    </source>
</evidence>
<evidence type="ECO:0000256" key="6">
    <source>
        <dbReference type="ARBA" id="ARBA00023136"/>
    </source>
</evidence>
<evidence type="ECO:0000256" key="11">
    <source>
        <dbReference type="SAM" id="SignalP"/>
    </source>
</evidence>
<keyword evidence="7" id="KW-0325">Glycoprotein</keyword>
<reference evidence="12 13" key="1">
    <citation type="submission" date="2023-12" db="EMBL/GenBank/DDBJ databases">
        <title>A high-quality genome assembly for Dillenia turbinata (Dilleniales).</title>
        <authorList>
            <person name="Chanderbali A."/>
        </authorList>
    </citation>
    <scope>NUCLEOTIDE SEQUENCE [LARGE SCALE GENOMIC DNA]</scope>
    <source>
        <strain evidence="12">LSX21</strain>
        <tissue evidence="12">Leaf</tissue>
    </source>
</reference>
<dbReference type="InterPro" id="IPR017853">
    <property type="entry name" value="GH"/>
</dbReference>
<dbReference type="GO" id="GO:0009505">
    <property type="term" value="C:plant-type cell wall"/>
    <property type="evidence" value="ECO:0007669"/>
    <property type="project" value="TreeGrafter"/>
</dbReference>
<dbReference type="EMBL" id="JBAMMX010000020">
    <property type="protein sequence ID" value="KAK6920938.1"/>
    <property type="molecule type" value="Genomic_DNA"/>
</dbReference>
<accession>A0AAN8V3V1</accession>
<gene>
    <name evidence="12" type="ORF">RJ641_014616</name>
</gene>
<evidence type="ECO:0000256" key="7">
    <source>
        <dbReference type="ARBA" id="ARBA00023180"/>
    </source>
</evidence>
<evidence type="ECO:0000256" key="5">
    <source>
        <dbReference type="ARBA" id="ARBA00022801"/>
    </source>
</evidence>
<keyword evidence="6" id="KW-0472">Membrane</keyword>
<dbReference type="GO" id="GO:0005765">
    <property type="term" value="C:lysosomal membrane"/>
    <property type="evidence" value="ECO:0007669"/>
    <property type="project" value="UniProtKB-SubCell"/>
</dbReference>
<dbReference type="PANTHER" id="PTHR14363:SF21">
    <property type="entry name" value="HEPARANASE-LIKE PROTEIN 1"/>
    <property type="match status" value="1"/>
</dbReference>
<feature type="signal peptide" evidence="11">
    <location>
        <begin position="1"/>
        <end position="19"/>
    </location>
</feature>
<dbReference type="GO" id="GO:0004566">
    <property type="term" value="F:beta-glucuronidase activity"/>
    <property type="evidence" value="ECO:0007669"/>
    <property type="project" value="TreeGrafter"/>
</dbReference>
<evidence type="ECO:0000256" key="2">
    <source>
        <dbReference type="ARBA" id="ARBA00009800"/>
    </source>
</evidence>
<dbReference type="FunFam" id="3.20.20.80:FF:000023">
    <property type="entry name" value="heparanase-like protein 3"/>
    <property type="match status" value="1"/>
</dbReference>
<proteinExistence type="inferred from homology"/>
<keyword evidence="3" id="KW-0964">Secreted</keyword>
<comment type="function">
    <text evidence="10">Endoglycosidase which is a cell surface and extracellular matrix-degrading enzyme. Cleaves heparan sulfate proteoglycans (HSPGs) into heparan sulfate side chains and core proteoglycans.</text>
</comment>
<keyword evidence="5 12" id="KW-0378">Hydrolase</keyword>
<evidence type="ECO:0000256" key="4">
    <source>
        <dbReference type="ARBA" id="ARBA00022729"/>
    </source>
</evidence>
<comment type="subcellular location">
    <subcellularLocation>
        <location evidence="9">Lysosome membrane</location>
        <topology evidence="9">Peripheral membrane protein</topology>
    </subcellularLocation>
    <subcellularLocation>
        <location evidence="1">Secreted</location>
    </subcellularLocation>
</comment>
<name>A0AAN8V3V1_9MAGN</name>
<evidence type="ECO:0000256" key="10">
    <source>
        <dbReference type="ARBA" id="ARBA00055929"/>
    </source>
</evidence>
<keyword evidence="4 11" id="KW-0732">Signal</keyword>
<evidence type="ECO:0000256" key="1">
    <source>
        <dbReference type="ARBA" id="ARBA00004613"/>
    </source>
</evidence>
<dbReference type="Proteomes" id="UP001370490">
    <property type="component" value="Unassembled WGS sequence"/>
</dbReference>
<dbReference type="Gene3D" id="3.20.20.80">
    <property type="entry name" value="Glycosidases"/>
    <property type="match status" value="1"/>
</dbReference>
<comment type="similarity">
    <text evidence="2">Belongs to the glycosyl hydrolase 79 family.</text>
</comment>
<feature type="chain" id="PRO_5042992750" evidence="11">
    <location>
        <begin position="20"/>
        <end position="554"/>
    </location>
</feature>
<organism evidence="12 13">
    <name type="scientific">Dillenia turbinata</name>
    <dbReference type="NCBI Taxonomy" id="194707"/>
    <lineage>
        <taxon>Eukaryota</taxon>
        <taxon>Viridiplantae</taxon>
        <taxon>Streptophyta</taxon>
        <taxon>Embryophyta</taxon>
        <taxon>Tracheophyta</taxon>
        <taxon>Spermatophyta</taxon>
        <taxon>Magnoliopsida</taxon>
        <taxon>eudicotyledons</taxon>
        <taxon>Gunneridae</taxon>
        <taxon>Pentapetalae</taxon>
        <taxon>Dilleniales</taxon>
        <taxon>Dilleniaceae</taxon>
        <taxon>Dillenia</taxon>
    </lineage>
</organism>
<comment type="caution">
    <text evidence="12">The sequence shown here is derived from an EMBL/GenBank/DDBJ whole genome shotgun (WGS) entry which is preliminary data.</text>
</comment>